<name>A0A0D8JHY5_9BACT</name>
<feature type="domain" description="Schlafen AlbA-2" evidence="1">
    <location>
        <begin position="12"/>
        <end position="149"/>
    </location>
</feature>
<dbReference type="OrthoDB" id="800010at2"/>
<dbReference type="InterPro" id="IPR038461">
    <property type="entry name" value="Schlafen_AlbA_2_dom_sf"/>
</dbReference>
<reference evidence="2 3" key="1">
    <citation type="submission" date="2014-09" db="EMBL/GenBank/DDBJ databases">
        <title>Draft Genome Sequence of Draconibacterium sp. JN14CK-3.</title>
        <authorList>
            <person name="Dong C."/>
            <person name="Lai Q."/>
            <person name="Shao Z."/>
        </authorList>
    </citation>
    <scope>NUCLEOTIDE SEQUENCE [LARGE SCALE GENOMIC DNA]</scope>
    <source>
        <strain evidence="2 3">JN14CK-3</strain>
    </source>
</reference>
<evidence type="ECO:0000313" key="3">
    <source>
        <dbReference type="Proteomes" id="UP000032544"/>
    </source>
</evidence>
<evidence type="ECO:0000259" key="1">
    <source>
        <dbReference type="Pfam" id="PF04326"/>
    </source>
</evidence>
<dbReference type="InterPro" id="IPR007421">
    <property type="entry name" value="Schlafen_AlbA_2_dom"/>
</dbReference>
<sequence length="332" mass="38603">MDLNEILDYSSETSNIDFKQAEYPLGKVFNKNEFLKDISAMANNPSDEKKYIFIGVIEKDGLADSFISIPELTDQAKYQQFLDNNIEPQINFQYSQFEYNGYKLGCFIIENNNERPYLFKKNVQNPITNEIEYRPGDGVIRVGTSSRKMIRKDFELVYSNRIKLKDRKSDIKITPYLKDCSNTIMQDKGYRCVEFKIENNSNKSIGFDLEARFPYHNKYQILKKFDIDKQIIQEAKSTFNSSFAISFSPLVDYSIFALHFERKDSCLCVSRVQKVNQKAAVEIAQNDFEEDILQNEVLVLNKNNVPIIVDLILRSDDFIDGALKQSFEINNE</sequence>
<dbReference type="Gene3D" id="3.30.950.30">
    <property type="entry name" value="Schlafen, AAA domain"/>
    <property type="match status" value="1"/>
</dbReference>
<evidence type="ECO:0000313" key="2">
    <source>
        <dbReference type="EMBL" id="KJF45468.1"/>
    </source>
</evidence>
<comment type="caution">
    <text evidence="2">The sequence shown here is derived from an EMBL/GenBank/DDBJ whole genome shotgun (WGS) entry which is preliminary data.</text>
</comment>
<protein>
    <recommendedName>
        <fullName evidence="1">Schlafen AlbA-2 domain-containing protein</fullName>
    </recommendedName>
</protein>
<dbReference type="AlphaFoldDB" id="A0A0D8JHY5"/>
<dbReference type="STRING" id="1544798.LH29_08930"/>
<accession>A0A0D8JHY5</accession>
<proteinExistence type="predicted"/>
<dbReference type="Proteomes" id="UP000032544">
    <property type="component" value="Unassembled WGS sequence"/>
</dbReference>
<organism evidence="2 3">
    <name type="scientific">Draconibacterium sediminis</name>
    <dbReference type="NCBI Taxonomy" id="1544798"/>
    <lineage>
        <taxon>Bacteria</taxon>
        <taxon>Pseudomonadati</taxon>
        <taxon>Bacteroidota</taxon>
        <taxon>Bacteroidia</taxon>
        <taxon>Marinilabiliales</taxon>
        <taxon>Prolixibacteraceae</taxon>
        <taxon>Draconibacterium</taxon>
    </lineage>
</organism>
<gene>
    <name evidence="2" type="ORF">LH29_08930</name>
</gene>
<keyword evidence="3" id="KW-1185">Reference proteome</keyword>
<dbReference type="EMBL" id="JRHC01000001">
    <property type="protein sequence ID" value="KJF45468.1"/>
    <property type="molecule type" value="Genomic_DNA"/>
</dbReference>
<dbReference type="RefSeq" id="WP_045027736.1">
    <property type="nucleotide sequence ID" value="NZ_JRHC01000001.1"/>
</dbReference>
<dbReference type="Pfam" id="PF04326">
    <property type="entry name" value="SLFN_AlbA_2"/>
    <property type="match status" value="1"/>
</dbReference>